<comment type="caution">
    <text evidence="12">The sequence shown here is derived from an EMBL/GenBank/DDBJ whole genome shotgun (WGS) entry which is preliminary data.</text>
</comment>
<keyword evidence="6" id="KW-0731">Sigma factor</keyword>
<evidence type="ECO:0000313" key="13">
    <source>
        <dbReference type="Proteomes" id="UP000071392"/>
    </source>
</evidence>
<evidence type="ECO:0000256" key="9">
    <source>
        <dbReference type="SAM" id="MobiDB-lite"/>
    </source>
</evidence>
<reference evidence="12 13" key="1">
    <citation type="submission" date="2016-02" db="EMBL/GenBank/DDBJ databases">
        <authorList>
            <person name="Wen L."/>
            <person name="He K."/>
            <person name="Yang H."/>
        </authorList>
    </citation>
    <scope>NUCLEOTIDE SEQUENCE [LARGE SCALE GENOMIC DNA]</scope>
    <source>
        <strain evidence="12 13">CV41</strain>
    </source>
</reference>
<name>A0A139SS17_9BACT</name>
<gene>
    <name evidence="12" type="ORF">AXK12_02000</name>
</gene>
<evidence type="ECO:0000256" key="3">
    <source>
        <dbReference type="ARBA" id="ARBA00022679"/>
    </source>
</evidence>
<dbReference type="GO" id="GO:0000428">
    <property type="term" value="C:DNA-directed RNA polymerase complex"/>
    <property type="evidence" value="ECO:0007669"/>
    <property type="project" value="UniProtKB-KW"/>
</dbReference>
<dbReference type="Gene3D" id="1.10.10.60">
    <property type="entry name" value="Homeodomain-like"/>
    <property type="match status" value="1"/>
</dbReference>
<feature type="domain" description="RNA polymerase sigma factor 54 core-binding" evidence="11">
    <location>
        <begin position="130"/>
        <end position="327"/>
    </location>
</feature>
<dbReference type="EMBL" id="LSZP01000009">
    <property type="protein sequence ID" value="KXU37395.1"/>
    <property type="molecule type" value="Genomic_DNA"/>
</dbReference>
<dbReference type="PROSITE" id="PS50044">
    <property type="entry name" value="SIGMA54_3"/>
    <property type="match status" value="1"/>
</dbReference>
<evidence type="ECO:0000256" key="6">
    <source>
        <dbReference type="ARBA" id="ARBA00023082"/>
    </source>
</evidence>
<evidence type="ECO:0000256" key="4">
    <source>
        <dbReference type="ARBA" id="ARBA00022695"/>
    </source>
</evidence>
<feature type="region of interest" description="Disordered" evidence="9">
    <location>
        <begin position="47"/>
        <end position="117"/>
    </location>
</feature>
<dbReference type="AlphaFoldDB" id="A0A139SS17"/>
<dbReference type="InterPro" id="IPR007634">
    <property type="entry name" value="RNA_pol_sigma_54_DNA-bd"/>
</dbReference>
<dbReference type="GO" id="GO:0001216">
    <property type="term" value="F:DNA-binding transcription activator activity"/>
    <property type="evidence" value="ECO:0007669"/>
    <property type="project" value="InterPro"/>
</dbReference>
<accession>A0A139SS17</accession>
<dbReference type="GO" id="GO:0003677">
    <property type="term" value="F:DNA binding"/>
    <property type="evidence" value="ECO:0007669"/>
    <property type="project" value="UniProtKB-KW"/>
</dbReference>
<keyword evidence="4" id="KW-0548">Nucleotidyltransferase</keyword>
<keyword evidence="3" id="KW-0808">Transferase</keyword>
<evidence type="ECO:0000256" key="8">
    <source>
        <dbReference type="ARBA" id="ARBA00023163"/>
    </source>
</evidence>
<dbReference type="PRINTS" id="PR00045">
    <property type="entry name" value="SIGMA54FCT"/>
</dbReference>
<dbReference type="Pfam" id="PF00309">
    <property type="entry name" value="Sigma54_AID"/>
    <property type="match status" value="1"/>
</dbReference>
<feature type="compositionally biased region" description="Polar residues" evidence="9">
    <location>
        <begin position="79"/>
        <end position="89"/>
    </location>
</feature>
<keyword evidence="8" id="KW-0804">Transcription</keyword>
<dbReference type="Pfam" id="PF04963">
    <property type="entry name" value="Sigma54_CBD"/>
    <property type="match status" value="1"/>
</dbReference>
<dbReference type="GO" id="GO:0016779">
    <property type="term" value="F:nucleotidyltransferase activity"/>
    <property type="evidence" value="ECO:0007669"/>
    <property type="project" value="UniProtKB-KW"/>
</dbReference>
<evidence type="ECO:0000256" key="1">
    <source>
        <dbReference type="ARBA" id="ARBA00008798"/>
    </source>
</evidence>
<organism evidence="12 13">
    <name type="scientific">Cephaloticoccus capnophilus</name>
    <dbReference type="NCBI Taxonomy" id="1548208"/>
    <lineage>
        <taxon>Bacteria</taxon>
        <taxon>Pseudomonadati</taxon>
        <taxon>Verrucomicrobiota</taxon>
        <taxon>Opitutia</taxon>
        <taxon>Opitutales</taxon>
        <taxon>Opitutaceae</taxon>
        <taxon>Cephaloticoccus</taxon>
    </lineage>
</organism>
<dbReference type="STRING" id="1548208.AXK12_02000"/>
<keyword evidence="5" id="KW-0805">Transcription regulation</keyword>
<evidence type="ECO:0000256" key="5">
    <source>
        <dbReference type="ARBA" id="ARBA00023015"/>
    </source>
</evidence>
<dbReference type="RefSeq" id="WP_068710981.1">
    <property type="nucleotide sequence ID" value="NZ_LSZP01000009.1"/>
</dbReference>
<proteinExistence type="inferred from homology"/>
<dbReference type="PROSITE" id="PS00718">
    <property type="entry name" value="SIGMA54_2"/>
    <property type="match status" value="1"/>
</dbReference>
<dbReference type="Proteomes" id="UP000071392">
    <property type="component" value="Unassembled WGS sequence"/>
</dbReference>
<keyword evidence="2" id="KW-0240">DNA-directed RNA polymerase</keyword>
<comment type="similarity">
    <text evidence="1">Belongs to the sigma-54 factor family.</text>
</comment>
<dbReference type="Gene3D" id="1.10.10.1330">
    <property type="entry name" value="RNA polymerase sigma-54 factor, core-binding domain"/>
    <property type="match status" value="1"/>
</dbReference>
<evidence type="ECO:0000259" key="11">
    <source>
        <dbReference type="Pfam" id="PF04963"/>
    </source>
</evidence>
<keyword evidence="13" id="KW-1185">Reference proteome</keyword>
<dbReference type="PANTHER" id="PTHR32248:SF4">
    <property type="entry name" value="RNA POLYMERASE SIGMA-54 FACTOR"/>
    <property type="match status" value="1"/>
</dbReference>
<evidence type="ECO:0000256" key="2">
    <source>
        <dbReference type="ARBA" id="ARBA00022478"/>
    </source>
</evidence>
<keyword evidence="7" id="KW-0238">DNA-binding</keyword>
<dbReference type="Pfam" id="PF04552">
    <property type="entry name" value="Sigma54_DBD"/>
    <property type="match status" value="1"/>
</dbReference>
<dbReference type="InterPro" id="IPR000394">
    <property type="entry name" value="RNA_pol_sigma_54"/>
</dbReference>
<dbReference type="PANTHER" id="PTHR32248">
    <property type="entry name" value="RNA POLYMERASE SIGMA-54 FACTOR"/>
    <property type="match status" value="1"/>
</dbReference>
<dbReference type="InterPro" id="IPR038709">
    <property type="entry name" value="RpoN_core-bd_sf"/>
</dbReference>
<feature type="domain" description="RNA polymerase sigma factor 54 DNA-binding" evidence="10">
    <location>
        <begin position="342"/>
        <end position="499"/>
    </location>
</feature>
<evidence type="ECO:0000259" key="10">
    <source>
        <dbReference type="Pfam" id="PF04552"/>
    </source>
</evidence>
<evidence type="ECO:0000256" key="7">
    <source>
        <dbReference type="ARBA" id="ARBA00023125"/>
    </source>
</evidence>
<sequence length="501" mass="55651">MAAPEFYHSQEQRQTQSLVLAPQMRQALKLLQVAAIDLHAEIQEELQKNPTLEELPSDSDSISLDAPPTPPSGHAEAGSPSTENESTLPSPAELDFAKSGEPLLPSGSDTQQPYSNADAERRQHFFDSLVAAPSLYEQLAAQAALADLSPAQQRALDYLIGALDERGFLSQSLEDAAAQSGLALSDISTAAEALRNFDPPGIGARSLPECLLLQLRHKTADQDLPAEHSEESAASFALAERIIAEQFELLTRRRIGELTRALGASPEAVQRAIELIGRLDTAPGRRFAADSNQIIEPDIEVWRDSDRQWQLMLNRRYIPRLRISATYRDLIAKGTLAESERDYLRERMRAGRTLIDSIEQRQHTLERLARELLTLQHAFFEHGPTHLKPLTMGELAERLGVHETTVSRAAANKFIKTPHGLFPLRYFFTTGYQADSGTPVANTSVKEWIADLIAAEDRDAPLSDQAIVEKLRERGLHLARRTVTKYREALNLPPSNLRKDH</sequence>
<dbReference type="PIRSF" id="PIRSF000774">
    <property type="entry name" value="RpoN"/>
    <property type="match status" value="1"/>
</dbReference>
<dbReference type="InterPro" id="IPR007046">
    <property type="entry name" value="RNA_pol_sigma_54_core-bd"/>
</dbReference>
<evidence type="ECO:0000313" key="12">
    <source>
        <dbReference type="EMBL" id="KXU37395.1"/>
    </source>
</evidence>
<dbReference type="GO" id="GO:0006352">
    <property type="term" value="P:DNA-templated transcription initiation"/>
    <property type="evidence" value="ECO:0007669"/>
    <property type="project" value="InterPro"/>
</dbReference>
<dbReference type="OrthoDB" id="9814402at2"/>
<dbReference type="NCBIfam" id="TIGR02395">
    <property type="entry name" value="rpoN_sigma"/>
    <property type="match status" value="1"/>
</dbReference>
<protein>
    <submittedName>
        <fullName evidence="12">RNA polymerase sigma-54 factor</fullName>
    </submittedName>
</protein>
<dbReference type="GO" id="GO:0016987">
    <property type="term" value="F:sigma factor activity"/>
    <property type="evidence" value="ECO:0007669"/>
    <property type="project" value="UniProtKB-KW"/>
</dbReference>